<comment type="caution">
    <text evidence="1">The sequence shown here is derived from an EMBL/GenBank/DDBJ whole genome shotgun (WGS) entry which is preliminary data.</text>
</comment>
<evidence type="ECO:0000313" key="1">
    <source>
        <dbReference type="EMBL" id="KAJ1103726.1"/>
    </source>
</evidence>
<proteinExistence type="predicted"/>
<protein>
    <submittedName>
        <fullName evidence="1">Uncharacterized protein</fullName>
    </submittedName>
</protein>
<gene>
    <name evidence="1" type="ORF">NDU88_001147</name>
</gene>
<dbReference type="AlphaFoldDB" id="A0AAV7MIX4"/>
<dbReference type="EMBL" id="JANPWB010000013">
    <property type="protein sequence ID" value="KAJ1103726.1"/>
    <property type="molecule type" value="Genomic_DNA"/>
</dbReference>
<evidence type="ECO:0000313" key="2">
    <source>
        <dbReference type="Proteomes" id="UP001066276"/>
    </source>
</evidence>
<accession>A0AAV7MIX4</accession>
<reference evidence="1" key="1">
    <citation type="journal article" date="2022" name="bioRxiv">
        <title>Sequencing and chromosome-scale assembly of the giantPleurodeles waltlgenome.</title>
        <authorList>
            <person name="Brown T."/>
            <person name="Elewa A."/>
            <person name="Iarovenko S."/>
            <person name="Subramanian E."/>
            <person name="Araus A.J."/>
            <person name="Petzold A."/>
            <person name="Susuki M."/>
            <person name="Suzuki K.-i.T."/>
            <person name="Hayashi T."/>
            <person name="Toyoda A."/>
            <person name="Oliveira C."/>
            <person name="Osipova E."/>
            <person name="Leigh N.D."/>
            <person name="Simon A."/>
            <person name="Yun M.H."/>
        </authorList>
    </citation>
    <scope>NUCLEOTIDE SEQUENCE</scope>
    <source>
        <strain evidence="1">20211129_DDA</strain>
        <tissue evidence="1">Liver</tissue>
    </source>
</reference>
<name>A0AAV7MIX4_PLEWA</name>
<dbReference type="Proteomes" id="UP001066276">
    <property type="component" value="Chromosome 9"/>
</dbReference>
<organism evidence="1 2">
    <name type="scientific">Pleurodeles waltl</name>
    <name type="common">Iberian ribbed newt</name>
    <dbReference type="NCBI Taxonomy" id="8319"/>
    <lineage>
        <taxon>Eukaryota</taxon>
        <taxon>Metazoa</taxon>
        <taxon>Chordata</taxon>
        <taxon>Craniata</taxon>
        <taxon>Vertebrata</taxon>
        <taxon>Euteleostomi</taxon>
        <taxon>Amphibia</taxon>
        <taxon>Batrachia</taxon>
        <taxon>Caudata</taxon>
        <taxon>Salamandroidea</taxon>
        <taxon>Salamandridae</taxon>
        <taxon>Pleurodelinae</taxon>
        <taxon>Pleurodeles</taxon>
    </lineage>
</organism>
<sequence length="80" mass="8743">MTKPDPTGSCDRVYATVAEPDLCGVATGVSPRHESLRAQGKLIAVAPAYKKRAANDHHSELPDLYLELQQPPSLFSFQLH</sequence>
<keyword evidence="2" id="KW-1185">Reference proteome</keyword>